<organism evidence="2 3">
    <name type="scientific">Mariniphaga anaerophila</name>
    <dbReference type="NCBI Taxonomy" id="1484053"/>
    <lineage>
        <taxon>Bacteria</taxon>
        <taxon>Pseudomonadati</taxon>
        <taxon>Bacteroidota</taxon>
        <taxon>Bacteroidia</taxon>
        <taxon>Marinilabiliales</taxon>
        <taxon>Prolixibacteraceae</taxon>
        <taxon>Mariniphaga</taxon>
    </lineage>
</organism>
<evidence type="ECO:0000256" key="1">
    <source>
        <dbReference type="SAM" id="Phobius"/>
    </source>
</evidence>
<keyword evidence="1" id="KW-1133">Transmembrane helix</keyword>
<name>A0A1M4XVJ3_9BACT</name>
<reference evidence="2 3" key="1">
    <citation type="submission" date="2016-11" db="EMBL/GenBank/DDBJ databases">
        <authorList>
            <person name="Jaros S."/>
            <person name="Januszkiewicz K."/>
            <person name="Wedrychowicz H."/>
        </authorList>
    </citation>
    <scope>NUCLEOTIDE SEQUENCE [LARGE SCALE GENOMIC DNA]</scope>
    <source>
        <strain evidence="2 3">DSM 26910</strain>
    </source>
</reference>
<sequence>MNSIPIKHKRWIQTLFILFLLADLSFSFVQHYNTPLYGDLENGILPDKDVRSIFDDPFGFEKIITGEKGVNPNRFFSHYFFSEYFKNVPLWLQHFVSPISSAYLSCAIIKVIVQVFFIFFLSAFISGKTKIFSREFITAAVIITPLFQVYGYWSRMGIIDQSIAYNFFYSIPIVALMLFLSPVFNHVIRNKKIRNTAYLYLVPLIIILPFSGPLIPALIVIITFLVLIYYWRQSGVGSYLKKVPSVMYIVLIPASLWSLYSLVLGFYDSNYQSETIPVLARFLKLPEGIFSQLFHSLGIPLLLTTIAINIFLIRKLNPQESVKFINVFKWIGVFAFIYIILLPFGGYRPYRARIIRYDTILPVTVALMFYFGATTYYLINNLKERRKARYYTFIVLVLAIFTFSDTKGIGKNRCERMALKKIATSQDSVVAISNNCYVMSWSNNFDYKKSDKKAELLYYWRITKTKKLFYNEQ</sequence>
<dbReference type="Proteomes" id="UP000184164">
    <property type="component" value="Unassembled WGS sequence"/>
</dbReference>
<protein>
    <recommendedName>
        <fullName evidence="4">Dolichyl-phosphate-mannose-protein mannosyltransferase</fullName>
    </recommendedName>
</protein>
<dbReference type="AlphaFoldDB" id="A0A1M4XVJ3"/>
<keyword evidence="1" id="KW-0812">Transmembrane</keyword>
<feature type="transmembrane region" description="Helical" evidence="1">
    <location>
        <begin position="245"/>
        <end position="267"/>
    </location>
</feature>
<gene>
    <name evidence="2" type="ORF">SAMN05444274_103138</name>
</gene>
<feature type="transmembrane region" description="Helical" evidence="1">
    <location>
        <begin position="288"/>
        <end position="312"/>
    </location>
</feature>
<keyword evidence="1" id="KW-0472">Membrane</keyword>
<feature type="transmembrane region" description="Helical" evidence="1">
    <location>
        <begin position="324"/>
        <end position="347"/>
    </location>
</feature>
<dbReference type="STRING" id="1484053.SAMN05444274_103138"/>
<evidence type="ECO:0008006" key="4">
    <source>
        <dbReference type="Google" id="ProtNLM"/>
    </source>
</evidence>
<feature type="transmembrane region" description="Helical" evidence="1">
    <location>
        <begin position="165"/>
        <end position="185"/>
    </location>
</feature>
<feature type="transmembrane region" description="Helical" evidence="1">
    <location>
        <begin position="359"/>
        <end position="379"/>
    </location>
</feature>
<feature type="transmembrane region" description="Helical" evidence="1">
    <location>
        <begin position="391"/>
        <end position="410"/>
    </location>
</feature>
<dbReference type="RefSeq" id="WP_073000143.1">
    <property type="nucleotide sequence ID" value="NZ_FQUM01000003.1"/>
</dbReference>
<keyword evidence="3" id="KW-1185">Reference proteome</keyword>
<dbReference type="OrthoDB" id="870007at2"/>
<feature type="transmembrane region" description="Helical" evidence="1">
    <location>
        <begin position="136"/>
        <end position="153"/>
    </location>
</feature>
<feature type="transmembrane region" description="Helical" evidence="1">
    <location>
        <begin position="102"/>
        <end position="124"/>
    </location>
</feature>
<accession>A0A1M4XVJ3</accession>
<feature type="transmembrane region" description="Helical" evidence="1">
    <location>
        <begin position="197"/>
        <end position="230"/>
    </location>
</feature>
<dbReference type="EMBL" id="FQUM01000003">
    <property type="protein sequence ID" value="SHE97499.1"/>
    <property type="molecule type" value="Genomic_DNA"/>
</dbReference>
<evidence type="ECO:0000313" key="2">
    <source>
        <dbReference type="EMBL" id="SHE97499.1"/>
    </source>
</evidence>
<evidence type="ECO:0000313" key="3">
    <source>
        <dbReference type="Proteomes" id="UP000184164"/>
    </source>
</evidence>
<proteinExistence type="predicted"/>